<protein>
    <submittedName>
        <fullName evidence="11">J domain-containing protein</fullName>
    </submittedName>
</protein>
<dbReference type="OMA" id="EMRASCY"/>
<dbReference type="InterPro" id="IPR001623">
    <property type="entry name" value="DnaJ_domain"/>
</dbReference>
<dbReference type="PRINTS" id="PR00625">
    <property type="entry name" value="JDOMAIN"/>
</dbReference>
<dbReference type="SUPFAM" id="SSF48452">
    <property type="entry name" value="TPR-like"/>
    <property type="match status" value="1"/>
</dbReference>
<feature type="domain" description="J" evidence="8">
    <location>
        <begin position="399"/>
        <end position="467"/>
    </location>
</feature>
<dbReference type="CDD" id="cd06257">
    <property type="entry name" value="DnaJ"/>
    <property type="match status" value="1"/>
</dbReference>
<accession>A0A158RCJ9</accession>
<feature type="repeat" description="TPR" evidence="6">
    <location>
        <begin position="79"/>
        <end position="112"/>
    </location>
</feature>
<evidence type="ECO:0000256" key="1">
    <source>
        <dbReference type="ARBA" id="ARBA00004319"/>
    </source>
</evidence>
<evidence type="ECO:0000259" key="8">
    <source>
        <dbReference type="PROSITE" id="PS50076"/>
    </source>
</evidence>
<dbReference type="Gene3D" id="1.25.40.10">
    <property type="entry name" value="Tetratricopeptide repeat domain"/>
    <property type="match status" value="1"/>
</dbReference>
<dbReference type="PROSITE" id="PS50005">
    <property type="entry name" value="TPR"/>
    <property type="match status" value="5"/>
</dbReference>
<keyword evidence="10" id="KW-1185">Reference proteome</keyword>
<feature type="repeat" description="TPR" evidence="6">
    <location>
        <begin position="345"/>
        <end position="378"/>
    </location>
</feature>
<feature type="region of interest" description="Disordered" evidence="7">
    <location>
        <begin position="464"/>
        <end position="484"/>
    </location>
</feature>
<gene>
    <name evidence="9" type="ORF">TCLT_LOCUS7844</name>
</gene>
<dbReference type="FunFam" id="1.25.40.10:FF:000224">
    <property type="entry name" value="DnaJ and TPR domain protein"/>
    <property type="match status" value="1"/>
</dbReference>
<dbReference type="AlphaFoldDB" id="A0A158RCJ9"/>
<dbReference type="Pfam" id="PF00226">
    <property type="entry name" value="DnaJ"/>
    <property type="match status" value="1"/>
</dbReference>
<keyword evidence="5" id="KW-0256">Endoplasmic reticulum</keyword>
<dbReference type="SUPFAM" id="SSF46565">
    <property type="entry name" value="Chaperone J-domain"/>
    <property type="match status" value="1"/>
</dbReference>
<comment type="subcellular location">
    <subcellularLocation>
        <location evidence="1">Endoplasmic reticulum lumen</location>
    </subcellularLocation>
</comment>
<reference evidence="9 10" key="2">
    <citation type="submission" date="2018-11" db="EMBL/GenBank/DDBJ databases">
        <authorList>
            <consortium name="Pathogen Informatics"/>
        </authorList>
    </citation>
    <scope>NUCLEOTIDE SEQUENCE [LARGE SCALE GENOMIC DNA]</scope>
</reference>
<dbReference type="Pfam" id="PF13181">
    <property type="entry name" value="TPR_8"/>
    <property type="match status" value="2"/>
</dbReference>
<evidence type="ECO:0000256" key="7">
    <source>
        <dbReference type="SAM" id="MobiDB-lite"/>
    </source>
</evidence>
<dbReference type="Pfam" id="PF13414">
    <property type="entry name" value="TPR_11"/>
    <property type="match status" value="1"/>
</dbReference>
<dbReference type="GO" id="GO:0051787">
    <property type="term" value="F:misfolded protein binding"/>
    <property type="evidence" value="ECO:0007669"/>
    <property type="project" value="TreeGrafter"/>
</dbReference>
<evidence type="ECO:0000256" key="5">
    <source>
        <dbReference type="ARBA" id="ARBA00022824"/>
    </source>
</evidence>
<dbReference type="PROSITE" id="PS50076">
    <property type="entry name" value="DNAJ_2"/>
    <property type="match status" value="1"/>
</dbReference>
<keyword evidence="2" id="KW-0732">Signal</keyword>
<dbReference type="SMART" id="SM00271">
    <property type="entry name" value="DnaJ"/>
    <property type="match status" value="1"/>
</dbReference>
<dbReference type="GO" id="GO:0051087">
    <property type="term" value="F:protein-folding chaperone binding"/>
    <property type="evidence" value="ECO:0007669"/>
    <property type="project" value="TreeGrafter"/>
</dbReference>
<feature type="repeat" description="TPR" evidence="6">
    <location>
        <begin position="113"/>
        <end position="146"/>
    </location>
</feature>
<dbReference type="InterPro" id="IPR036869">
    <property type="entry name" value="J_dom_sf"/>
</dbReference>
<evidence type="ECO:0000313" key="10">
    <source>
        <dbReference type="Proteomes" id="UP000276776"/>
    </source>
</evidence>
<dbReference type="InterPro" id="IPR051727">
    <property type="entry name" value="DnaJ_C3_Co-chaperones"/>
</dbReference>
<proteinExistence type="predicted"/>
<dbReference type="InterPro" id="IPR019734">
    <property type="entry name" value="TPR_rpt"/>
</dbReference>
<dbReference type="WBParaSite" id="TCLT_0000785501-mRNA-1">
    <property type="protein sequence ID" value="TCLT_0000785501-mRNA-1"/>
    <property type="gene ID" value="TCLT_0000785501"/>
</dbReference>
<dbReference type="OrthoDB" id="1726119at2759"/>
<keyword evidence="4 6" id="KW-0802">TPR repeat</keyword>
<dbReference type="GO" id="GO:0005788">
    <property type="term" value="C:endoplasmic reticulum lumen"/>
    <property type="evidence" value="ECO:0007669"/>
    <property type="project" value="UniProtKB-SubCell"/>
</dbReference>
<organism evidence="11">
    <name type="scientific">Thelazia callipaeda</name>
    <name type="common">Oriental eyeworm</name>
    <name type="synonym">Parasitic nematode</name>
    <dbReference type="NCBI Taxonomy" id="103827"/>
    <lineage>
        <taxon>Eukaryota</taxon>
        <taxon>Metazoa</taxon>
        <taxon>Ecdysozoa</taxon>
        <taxon>Nematoda</taxon>
        <taxon>Chromadorea</taxon>
        <taxon>Rhabditida</taxon>
        <taxon>Spirurina</taxon>
        <taxon>Spiruromorpha</taxon>
        <taxon>Thelazioidea</taxon>
        <taxon>Thelaziidae</taxon>
        <taxon>Thelazia</taxon>
    </lineage>
</organism>
<dbReference type="PANTHER" id="PTHR44140:SF2">
    <property type="entry name" value="LD25575P"/>
    <property type="match status" value="1"/>
</dbReference>
<reference evidence="11" key="1">
    <citation type="submission" date="2016-04" db="UniProtKB">
        <authorList>
            <consortium name="WormBaseParasite"/>
        </authorList>
    </citation>
    <scope>IDENTIFICATION</scope>
</reference>
<sequence>MPMHWAEEGYAGMVTGWEVFRCQAEMLWVFLFLVFPVVEGNQAQLYKHIEMGKSFLSKGQFSDALTHYHAAIDLDPQNYQALYSRATVYLAMGKSKAALPDLDAVIKLKPDFTSARIERGNVLLKQGNLHDAASDYKAVAKADPANKEMAKKLSVVSEVQTTIEHADFYYDKDDFRNAEGFYSKAIKICIWDAKLYHRRAKCREQSQDLHNAIADYRLLAKLSPGSSDIFYKIAHLYYWTGDAEESLNQVRECLKLDQDDKQCSKFYKKVKKLVKMRESINVLVARKQWMECLNEAVRILKIEKEVQKIQLDAYKHICKCNMHAGHFSESVAACSEVLKFNSGDVDVLCDRAEAFLMTEKYDEAIEDYQKALHLNEDLRRAKEGLAKAQKLKKNTGRRDYYKILGVKRNAKKVDIVKAYRKKAQEWHPDLFNDEEEKKKAGEKFVDIAAAKEVLTDPEKRAIFDSGEDPLDPEHQQQGGYHHPFQSGFPFGGSNGPFSFQFHFG</sequence>
<evidence type="ECO:0000313" key="11">
    <source>
        <dbReference type="WBParaSite" id="TCLT_0000785501-mRNA-1"/>
    </source>
</evidence>
<dbReference type="Pfam" id="PF00515">
    <property type="entry name" value="TPR_1"/>
    <property type="match status" value="1"/>
</dbReference>
<evidence type="ECO:0000256" key="2">
    <source>
        <dbReference type="ARBA" id="ARBA00022729"/>
    </source>
</evidence>
<evidence type="ECO:0000256" key="3">
    <source>
        <dbReference type="ARBA" id="ARBA00022737"/>
    </source>
</evidence>
<evidence type="ECO:0000313" key="9">
    <source>
        <dbReference type="EMBL" id="VDN05342.1"/>
    </source>
</evidence>
<feature type="repeat" description="TPR" evidence="6">
    <location>
        <begin position="45"/>
        <end position="78"/>
    </location>
</feature>
<dbReference type="STRING" id="103827.A0A158RCJ9"/>
<name>A0A158RCJ9_THECL</name>
<evidence type="ECO:0000256" key="6">
    <source>
        <dbReference type="PROSITE-ProRule" id="PRU00339"/>
    </source>
</evidence>
<evidence type="ECO:0000256" key="4">
    <source>
        <dbReference type="ARBA" id="ARBA00022803"/>
    </source>
</evidence>
<dbReference type="Gene3D" id="1.10.287.110">
    <property type="entry name" value="DnaJ domain"/>
    <property type="match status" value="1"/>
</dbReference>
<dbReference type="GO" id="GO:0034975">
    <property type="term" value="P:protein folding in endoplasmic reticulum"/>
    <property type="evidence" value="ECO:0007669"/>
    <property type="project" value="TreeGrafter"/>
</dbReference>
<dbReference type="SMART" id="SM00028">
    <property type="entry name" value="TPR"/>
    <property type="match status" value="7"/>
</dbReference>
<dbReference type="PANTHER" id="PTHR44140">
    <property type="entry name" value="LD25575P"/>
    <property type="match status" value="1"/>
</dbReference>
<dbReference type="EMBL" id="UYYF01004550">
    <property type="protein sequence ID" value="VDN05342.1"/>
    <property type="molecule type" value="Genomic_DNA"/>
</dbReference>
<feature type="repeat" description="TPR" evidence="6">
    <location>
        <begin position="227"/>
        <end position="260"/>
    </location>
</feature>
<dbReference type="InterPro" id="IPR011990">
    <property type="entry name" value="TPR-like_helical_dom_sf"/>
</dbReference>
<dbReference type="Proteomes" id="UP000276776">
    <property type="component" value="Unassembled WGS sequence"/>
</dbReference>
<keyword evidence="3" id="KW-0677">Repeat</keyword>